<keyword evidence="3 5" id="KW-1133">Transmembrane helix</keyword>
<dbReference type="KEGG" id="uam:UABAM_02317"/>
<feature type="transmembrane region" description="Helical" evidence="5">
    <location>
        <begin position="131"/>
        <end position="154"/>
    </location>
</feature>
<feature type="transmembrane region" description="Helical" evidence="5">
    <location>
        <begin position="44"/>
        <end position="63"/>
    </location>
</feature>
<dbReference type="EMBL" id="AP019860">
    <property type="protein sequence ID" value="BBM83962.1"/>
    <property type="molecule type" value="Genomic_DNA"/>
</dbReference>
<evidence type="ECO:0000256" key="4">
    <source>
        <dbReference type="ARBA" id="ARBA00023136"/>
    </source>
</evidence>
<name>A0A5S9IMB1_UABAM</name>
<keyword evidence="7" id="KW-1185">Reference proteome</keyword>
<evidence type="ECO:0000256" key="5">
    <source>
        <dbReference type="SAM" id="Phobius"/>
    </source>
</evidence>
<proteinExistence type="predicted"/>
<dbReference type="PANTHER" id="PTHR42038:SF2">
    <property type="entry name" value="TERPENE CYCLASE AUSL"/>
    <property type="match status" value="1"/>
</dbReference>
<protein>
    <recommendedName>
        <fullName evidence="8">Transporter</fullName>
    </recommendedName>
</protein>
<feature type="transmembrane region" description="Helical" evidence="5">
    <location>
        <begin position="75"/>
        <end position="93"/>
    </location>
</feature>
<dbReference type="Proteomes" id="UP000326354">
    <property type="component" value="Chromosome"/>
</dbReference>
<dbReference type="GO" id="GO:0016829">
    <property type="term" value="F:lyase activity"/>
    <property type="evidence" value="ECO:0007669"/>
    <property type="project" value="InterPro"/>
</dbReference>
<dbReference type="Pfam" id="PF25129">
    <property type="entry name" value="Pyr4-TMTC"/>
    <property type="match status" value="1"/>
</dbReference>
<evidence type="ECO:0000256" key="3">
    <source>
        <dbReference type="ARBA" id="ARBA00022989"/>
    </source>
</evidence>
<feature type="transmembrane region" description="Helical" evidence="5">
    <location>
        <begin position="161"/>
        <end position="183"/>
    </location>
</feature>
<feature type="transmembrane region" description="Helical" evidence="5">
    <location>
        <begin position="189"/>
        <end position="210"/>
    </location>
</feature>
<dbReference type="InterPro" id="IPR039020">
    <property type="entry name" value="PaxB-like"/>
</dbReference>
<keyword evidence="2 5" id="KW-0812">Transmembrane</keyword>
<evidence type="ECO:0008006" key="8">
    <source>
        <dbReference type="Google" id="ProtNLM"/>
    </source>
</evidence>
<dbReference type="AlphaFoldDB" id="A0A5S9IMB1"/>
<evidence type="ECO:0000256" key="1">
    <source>
        <dbReference type="ARBA" id="ARBA00004141"/>
    </source>
</evidence>
<keyword evidence="4 5" id="KW-0472">Membrane</keyword>
<dbReference type="RefSeq" id="WP_151968143.1">
    <property type="nucleotide sequence ID" value="NZ_AP019860.1"/>
</dbReference>
<reference evidence="6 7" key="1">
    <citation type="submission" date="2019-08" db="EMBL/GenBank/DDBJ databases">
        <title>Complete genome sequence of Candidatus Uab amorphum.</title>
        <authorList>
            <person name="Shiratori T."/>
            <person name="Suzuki S."/>
            <person name="Kakizawa Y."/>
            <person name="Ishida K."/>
        </authorList>
    </citation>
    <scope>NUCLEOTIDE SEQUENCE [LARGE SCALE GENOMIC DNA]</scope>
    <source>
        <strain evidence="6 7">SRT547</strain>
    </source>
</reference>
<dbReference type="PANTHER" id="PTHR42038">
    <property type="match status" value="1"/>
</dbReference>
<evidence type="ECO:0000313" key="6">
    <source>
        <dbReference type="EMBL" id="BBM83962.1"/>
    </source>
</evidence>
<organism evidence="6 7">
    <name type="scientific">Uabimicrobium amorphum</name>
    <dbReference type="NCBI Taxonomy" id="2596890"/>
    <lineage>
        <taxon>Bacteria</taxon>
        <taxon>Pseudomonadati</taxon>
        <taxon>Planctomycetota</taxon>
        <taxon>Candidatus Uabimicrobiia</taxon>
        <taxon>Candidatus Uabimicrobiales</taxon>
        <taxon>Candidatus Uabimicrobiaceae</taxon>
        <taxon>Candidatus Uabimicrobium</taxon>
    </lineage>
</organism>
<sequence length="219" mass="25623">MDMWFNTVDYTYLELTLFITGCFLWVIAYAIIIKNIRRHKVVEMPFLAGCGNFGWEFVWSFIFRTNMGLVCVYAYRAWFFLDIYIFSNLLRYGDKQVSSPEMKQWFKPMCIFLTLAWAIATYTIKQTGYELVIGAISAYTVNVFISGCYISLILRIDSLKGFSLAVAWLKMIGTGLNTIFMIIHFPTNSYLHFMGILVFILDIIYIYLFIKKRKELPTS</sequence>
<feature type="transmembrane region" description="Helical" evidence="5">
    <location>
        <begin position="12"/>
        <end position="32"/>
    </location>
</feature>
<feature type="transmembrane region" description="Helical" evidence="5">
    <location>
        <begin position="105"/>
        <end position="125"/>
    </location>
</feature>
<accession>A0A5S9IMB1</accession>
<comment type="subcellular location">
    <subcellularLocation>
        <location evidence="1">Membrane</location>
        <topology evidence="1">Multi-pass membrane protein</topology>
    </subcellularLocation>
</comment>
<gene>
    <name evidence="6" type="ORF">UABAM_02317</name>
</gene>
<evidence type="ECO:0000256" key="2">
    <source>
        <dbReference type="ARBA" id="ARBA00022692"/>
    </source>
</evidence>
<dbReference type="GO" id="GO:0016020">
    <property type="term" value="C:membrane"/>
    <property type="evidence" value="ECO:0007669"/>
    <property type="project" value="UniProtKB-SubCell"/>
</dbReference>
<dbReference type="OrthoDB" id="821476at2"/>
<evidence type="ECO:0000313" key="7">
    <source>
        <dbReference type="Proteomes" id="UP000326354"/>
    </source>
</evidence>